<dbReference type="Proteomes" id="UP000276133">
    <property type="component" value="Unassembled WGS sequence"/>
</dbReference>
<sequence length="357" mass="40269">MMDKTNLALVVTRSLPLVMLLIVAVLYRIIYFECIFYMNAPNSLAITIDMADGNLLRMVDRPSLLLLALLDQKPFTAEHIFLVVVSSIEPAEHIGPAIEVFYFVKNGLVGLSGSDALGYLRIAQKLRLTILVKGLRSILLFIRLLAFMVLPKFLPKRLCSYLFSPCFSLNMLLKNFCILVALDCCTLYGSLTLMLQMLILHPLLNAHQVQILLDQKHLLVLAERIGGLKFGPVEIFARVKCEVHGQNFAIRIGDWYAGVGSSILQDFVQLGDVWVAHGRVVQVVVVHENKGREVGRVVGQDQRKSLARLGLAFHRQINAAKRYGRQWLAVRVVQHGVRDYDDGSLQDVRQEEYVELF</sequence>
<dbReference type="EMBL" id="REGN01003168">
    <property type="protein sequence ID" value="RNA24108.1"/>
    <property type="molecule type" value="Genomic_DNA"/>
</dbReference>
<organism evidence="2 3">
    <name type="scientific">Brachionus plicatilis</name>
    <name type="common">Marine rotifer</name>
    <name type="synonym">Brachionus muelleri</name>
    <dbReference type="NCBI Taxonomy" id="10195"/>
    <lineage>
        <taxon>Eukaryota</taxon>
        <taxon>Metazoa</taxon>
        <taxon>Spiralia</taxon>
        <taxon>Gnathifera</taxon>
        <taxon>Rotifera</taxon>
        <taxon>Eurotatoria</taxon>
        <taxon>Monogononta</taxon>
        <taxon>Pseudotrocha</taxon>
        <taxon>Ploima</taxon>
        <taxon>Brachionidae</taxon>
        <taxon>Brachionus</taxon>
    </lineage>
</organism>
<comment type="caution">
    <text evidence="2">The sequence shown here is derived from an EMBL/GenBank/DDBJ whole genome shotgun (WGS) entry which is preliminary data.</text>
</comment>
<keyword evidence="3" id="KW-1185">Reference proteome</keyword>
<gene>
    <name evidence="2" type="ORF">BpHYR1_008933</name>
</gene>
<feature type="transmembrane region" description="Helical" evidence="1">
    <location>
        <begin position="130"/>
        <end position="151"/>
    </location>
</feature>
<evidence type="ECO:0000313" key="2">
    <source>
        <dbReference type="EMBL" id="RNA24108.1"/>
    </source>
</evidence>
<evidence type="ECO:0000313" key="3">
    <source>
        <dbReference type="Proteomes" id="UP000276133"/>
    </source>
</evidence>
<keyword evidence="1" id="KW-0812">Transmembrane</keyword>
<dbReference type="AlphaFoldDB" id="A0A3M7RLD5"/>
<evidence type="ECO:0000256" key="1">
    <source>
        <dbReference type="SAM" id="Phobius"/>
    </source>
</evidence>
<protein>
    <submittedName>
        <fullName evidence="2">Uncharacterized protein</fullName>
    </submittedName>
</protein>
<keyword evidence="1" id="KW-1133">Transmembrane helix</keyword>
<accession>A0A3M7RLD5</accession>
<keyword evidence="1" id="KW-0472">Membrane</keyword>
<proteinExistence type="predicted"/>
<name>A0A3M7RLD5_BRAPC</name>
<feature type="transmembrane region" description="Helical" evidence="1">
    <location>
        <begin position="6"/>
        <end position="30"/>
    </location>
</feature>
<reference evidence="2 3" key="1">
    <citation type="journal article" date="2018" name="Sci. Rep.">
        <title>Genomic signatures of local adaptation to the degree of environmental predictability in rotifers.</title>
        <authorList>
            <person name="Franch-Gras L."/>
            <person name="Hahn C."/>
            <person name="Garcia-Roger E.M."/>
            <person name="Carmona M.J."/>
            <person name="Serra M."/>
            <person name="Gomez A."/>
        </authorList>
    </citation>
    <scope>NUCLEOTIDE SEQUENCE [LARGE SCALE GENOMIC DNA]</scope>
    <source>
        <strain evidence="2">HYR1</strain>
    </source>
</reference>